<keyword evidence="2 4" id="KW-0808">Transferase</keyword>
<dbReference type="Pfam" id="PF03770">
    <property type="entry name" value="IPK"/>
    <property type="match status" value="1"/>
</dbReference>
<dbReference type="GO" id="GO:0005634">
    <property type="term" value="C:nucleus"/>
    <property type="evidence" value="ECO:0007669"/>
    <property type="project" value="TreeGrafter"/>
</dbReference>
<accession>G0UQ87</accession>
<dbReference type="PANTHER" id="PTHR12400">
    <property type="entry name" value="INOSITOL POLYPHOSPHATE KINASE"/>
    <property type="match status" value="1"/>
</dbReference>
<dbReference type="SUPFAM" id="SSF56104">
    <property type="entry name" value="SAICAR synthase-like"/>
    <property type="match status" value="1"/>
</dbReference>
<dbReference type="Gene3D" id="3.30.470.160">
    <property type="entry name" value="Inositol polyphosphate kinase"/>
    <property type="match status" value="1"/>
</dbReference>
<dbReference type="GO" id="GO:0000828">
    <property type="term" value="F:inositol hexakisphosphate kinase activity"/>
    <property type="evidence" value="ECO:0007669"/>
    <property type="project" value="TreeGrafter"/>
</dbReference>
<name>G0UQ87_TRYCI</name>
<evidence type="ECO:0000256" key="4">
    <source>
        <dbReference type="RuleBase" id="RU363090"/>
    </source>
</evidence>
<comment type="similarity">
    <text evidence="1 4">Belongs to the inositol phosphokinase (IPK) family.</text>
</comment>
<dbReference type="InterPro" id="IPR038286">
    <property type="entry name" value="IPK_sf"/>
</dbReference>
<feature type="region of interest" description="Disordered" evidence="5">
    <location>
        <begin position="234"/>
        <end position="256"/>
    </location>
</feature>
<protein>
    <recommendedName>
        <fullName evidence="4">Kinase</fullName>
        <ecNumber evidence="4">2.7.-.-</ecNumber>
    </recommendedName>
</protein>
<evidence type="ECO:0000256" key="2">
    <source>
        <dbReference type="ARBA" id="ARBA00022679"/>
    </source>
</evidence>
<dbReference type="AlphaFoldDB" id="G0UQ87"/>
<evidence type="ECO:0000256" key="1">
    <source>
        <dbReference type="ARBA" id="ARBA00007374"/>
    </source>
</evidence>
<dbReference type="InterPro" id="IPR005522">
    <property type="entry name" value="IPK"/>
</dbReference>
<dbReference type="VEuPathDB" id="TriTrypDB:TcIL3000_7_3620"/>
<dbReference type="PANTHER" id="PTHR12400:SF104">
    <property type="entry name" value="KINASE"/>
    <property type="match status" value="1"/>
</dbReference>
<keyword evidence="3 4" id="KW-0418">Kinase</keyword>
<evidence type="ECO:0000256" key="3">
    <source>
        <dbReference type="ARBA" id="ARBA00022777"/>
    </source>
</evidence>
<reference evidence="6" key="1">
    <citation type="journal article" date="2012" name="Proc. Natl. Acad. Sci. U.S.A.">
        <title>Antigenic diversity is generated by distinct evolutionary mechanisms in African trypanosome species.</title>
        <authorList>
            <person name="Jackson A.P."/>
            <person name="Berry A."/>
            <person name="Aslett M."/>
            <person name="Allison H.C."/>
            <person name="Burton P."/>
            <person name="Vavrova-Anderson J."/>
            <person name="Brown R."/>
            <person name="Browne H."/>
            <person name="Corton N."/>
            <person name="Hauser H."/>
            <person name="Gamble J."/>
            <person name="Gilderthorp R."/>
            <person name="Marcello L."/>
            <person name="McQuillan J."/>
            <person name="Otto T.D."/>
            <person name="Quail M.A."/>
            <person name="Sanders M.J."/>
            <person name="van Tonder A."/>
            <person name="Ginger M.L."/>
            <person name="Field M.C."/>
            <person name="Barry J.D."/>
            <person name="Hertz-Fowler C."/>
            <person name="Berriman M."/>
        </authorList>
    </citation>
    <scope>NUCLEOTIDE SEQUENCE</scope>
    <source>
        <strain evidence="6">IL3000</strain>
    </source>
</reference>
<evidence type="ECO:0000313" key="6">
    <source>
        <dbReference type="EMBL" id="CCC91548.1"/>
    </source>
</evidence>
<dbReference type="GO" id="GO:0032958">
    <property type="term" value="P:inositol phosphate biosynthetic process"/>
    <property type="evidence" value="ECO:0007669"/>
    <property type="project" value="InterPro"/>
</dbReference>
<dbReference type="GO" id="GO:0005737">
    <property type="term" value="C:cytoplasm"/>
    <property type="evidence" value="ECO:0007669"/>
    <property type="project" value="TreeGrafter"/>
</dbReference>
<dbReference type="EMBL" id="HE575320">
    <property type="protein sequence ID" value="CCC91548.1"/>
    <property type="molecule type" value="Genomic_DNA"/>
</dbReference>
<dbReference type="GO" id="GO:0046854">
    <property type="term" value="P:phosphatidylinositol phosphate biosynthetic process"/>
    <property type="evidence" value="ECO:0007669"/>
    <property type="project" value="TreeGrafter"/>
</dbReference>
<evidence type="ECO:0000256" key="5">
    <source>
        <dbReference type="SAM" id="MobiDB-lite"/>
    </source>
</evidence>
<gene>
    <name evidence="6" type="ORF">TCIL3000_7_3620</name>
</gene>
<organism evidence="6">
    <name type="scientific">Trypanosoma congolense (strain IL3000)</name>
    <dbReference type="NCBI Taxonomy" id="1068625"/>
    <lineage>
        <taxon>Eukaryota</taxon>
        <taxon>Discoba</taxon>
        <taxon>Euglenozoa</taxon>
        <taxon>Kinetoplastea</taxon>
        <taxon>Metakinetoplastina</taxon>
        <taxon>Trypanosomatida</taxon>
        <taxon>Trypanosomatidae</taxon>
        <taxon>Trypanosoma</taxon>
        <taxon>Nannomonas</taxon>
    </lineage>
</organism>
<proteinExistence type="inferred from homology"/>
<dbReference type="EC" id="2.7.-.-" evidence="4"/>
<sequence>MDLSLAALNSCAGAGGVGEQTSIGGHHLAFRCNGIFMKESCSRREERFYERLKPVQEYVLRYVNYFARLYASEEDEDTEFGSNNVTEGEDVRQPCTTAPASSIAHKEDVSASCPKVSCDHCKAGGMCAMLWRCLPLTHQRVSTKSVDAGACGTCDTKDIKTDDVCRENECPLFHGVQMDEEEVPLAAGRRDWEFLVRLAPFVPRYHGLFVVQLNRADGGTPTPKRILRCATSPLVTDTSSGDERPPYQGGSPLADDASSRQMIVLEDICSGFKHPCVLDMKMGRRQYGLNPSEAKRRSKEHKAACTTTKQYGVRLAGMRRWCPDKQQYETRSKLAGRLLSLEELQDTVFRFMQRSQSIRQGFRRLIKRLRRAFVQRHIYRFFTSSLLFVYDADEPLESSRVVMVDFAFTYDRDELQLGGDPDAGQDEDLGYINALETVLQMLS</sequence>